<dbReference type="STRING" id="1157616.A0A1Z5T1T0"/>
<evidence type="ECO:0000313" key="3">
    <source>
        <dbReference type="Proteomes" id="UP000194280"/>
    </source>
</evidence>
<dbReference type="OrthoDB" id="3359339at2759"/>
<name>A0A1Z5T1T0_HORWE</name>
<keyword evidence="3" id="KW-1185">Reference proteome</keyword>
<dbReference type="VEuPathDB" id="FungiDB:BTJ68_09540"/>
<feature type="compositionally biased region" description="Basic and acidic residues" evidence="1">
    <location>
        <begin position="298"/>
        <end position="307"/>
    </location>
</feature>
<evidence type="ECO:0000313" key="2">
    <source>
        <dbReference type="EMBL" id="OTA28693.1"/>
    </source>
</evidence>
<dbReference type="AlphaFoldDB" id="A0A1Z5T1T0"/>
<dbReference type="Proteomes" id="UP000194280">
    <property type="component" value="Unassembled WGS sequence"/>
</dbReference>
<accession>A0A1Z5T1T0</accession>
<dbReference type="InParanoid" id="A0A1Z5T1T0"/>
<organism evidence="2 3">
    <name type="scientific">Hortaea werneckii EXF-2000</name>
    <dbReference type="NCBI Taxonomy" id="1157616"/>
    <lineage>
        <taxon>Eukaryota</taxon>
        <taxon>Fungi</taxon>
        <taxon>Dikarya</taxon>
        <taxon>Ascomycota</taxon>
        <taxon>Pezizomycotina</taxon>
        <taxon>Dothideomycetes</taxon>
        <taxon>Dothideomycetidae</taxon>
        <taxon>Mycosphaerellales</taxon>
        <taxon>Teratosphaeriaceae</taxon>
        <taxon>Hortaea</taxon>
    </lineage>
</organism>
<feature type="region of interest" description="Disordered" evidence="1">
    <location>
        <begin position="298"/>
        <end position="427"/>
    </location>
</feature>
<evidence type="ECO:0000256" key="1">
    <source>
        <dbReference type="SAM" id="MobiDB-lite"/>
    </source>
</evidence>
<proteinExistence type="predicted"/>
<reference evidence="2 3" key="1">
    <citation type="submission" date="2017-01" db="EMBL/GenBank/DDBJ databases">
        <title>The recent genome duplication of the halophilic yeast Hortaea werneckii: insights from long-read sequencing.</title>
        <authorList>
            <person name="Sinha S."/>
            <person name="Flibotte S."/>
            <person name="Neira M."/>
            <person name="Lenassi M."/>
            <person name="Gostincar C."/>
            <person name="Stajich J.E."/>
            <person name="Nislow C.E."/>
        </authorList>
    </citation>
    <scope>NUCLEOTIDE SEQUENCE [LARGE SCALE GENOMIC DNA]</scope>
    <source>
        <strain evidence="2 3">EXF-2000</strain>
    </source>
</reference>
<sequence>MFVRPEKTSVVGRSIVLLRVMAIMRGSRVPRSPRAPESSERGAWRRVRKLCWLMVRRWSRQAIIVVEAAQLRWYSLARILLSCGWNRTGSYRGDTRYSRDALVRAGGSLHDTVRNCGSRLADWSASLRFATQHQVDYLDDFHLTVSSPSQTQQATCAALCRPTETEERRGRPSPSDGISTRDYSAKATGVRPLQVEDTVIQRHIVDVDAPRPHDDDFVCELRNFYPSLLSIAQKNFSYSSIHPSKTFFRYPSFFDHSYPKVPDLHLSSAIMSQAYEGQDPMKLAQQAERDLNSEWAKNEHKVSDTARHAAGASDSTADSGVDKSVEQKFPGASVTYGSAASGAGDNREIPLSEGGDVNPTTGKPYKAGDFEGAGGPEDKARAFAEAQGGSDAIRSNIRQGGETVRPAGSMGSDAVGGTGKQTGQESG</sequence>
<comment type="caution">
    <text evidence="2">The sequence shown here is derived from an EMBL/GenBank/DDBJ whole genome shotgun (WGS) entry which is preliminary data.</text>
</comment>
<feature type="compositionally biased region" description="Low complexity" evidence="1">
    <location>
        <begin position="309"/>
        <end position="319"/>
    </location>
</feature>
<feature type="compositionally biased region" description="Gly residues" evidence="1">
    <location>
        <begin position="414"/>
        <end position="427"/>
    </location>
</feature>
<protein>
    <submittedName>
        <fullName evidence="2">Uncharacterized protein</fullName>
    </submittedName>
</protein>
<gene>
    <name evidence="2" type="ORF">BTJ68_09540</name>
</gene>
<dbReference type="EMBL" id="MUNK01000156">
    <property type="protein sequence ID" value="OTA28693.1"/>
    <property type="molecule type" value="Genomic_DNA"/>
</dbReference>
<feature type="region of interest" description="Disordered" evidence="1">
    <location>
        <begin position="162"/>
        <end position="186"/>
    </location>
</feature>